<comment type="caution">
    <text evidence="2">The sequence shown here is derived from an EMBL/GenBank/DDBJ whole genome shotgun (WGS) entry which is preliminary data.</text>
</comment>
<organism evidence="2 3">
    <name type="scientific">Allacma fusca</name>
    <dbReference type="NCBI Taxonomy" id="39272"/>
    <lineage>
        <taxon>Eukaryota</taxon>
        <taxon>Metazoa</taxon>
        <taxon>Ecdysozoa</taxon>
        <taxon>Arthropoda</taxon>
        <taxon>Hexapoda</taxon>
        <taxon>Collembola</taxon>
        <taxon>Symphypleona</taxon>
        <taxon>Sminthuridae</taxon>
        <taxon>Allacma</taxon>
    </lineage>
</organism>
<keyword evidence="3" id="KW-1185">Reference proteome</keyword>
<feature type="transmembrane region" description="Helical" evidence="1">
    <location>
        <begin position="139"/>
        <end position="162"/>
    </location>
</feature>
<proteinExistence type="predicted"/>
<feature type="transmembrane region" description="Helical" evidence="1">
    <location>
        <begin position="43"/>
        <end position="62"/>
    </location>
</feature>
<dbReference type="EMBL" id="CAJVCH010337906">
    <property type="protein sequence ID" value="CAG7815163.1"/>
    <property type="molecule type" value="Genomic_DNA"/>
</dbReference>
<gene>
    <name evidence="2" type="ORF">AFUS01_LOCUS25861</name>
</gene>
<dbReference type="AlphaFoldDB" id="A0A8J2L410"/>
<dbReference type="Proteomes" id="UP000708208">
    <property type="component" value="Unassembled WGS sequence"/>
</dbReference>
<evidence type="ECO:0000256" key="1">
    <source>
        <dbReference type="SAM" id="Phobius"/>
    </source>
</evidence>
<accession>A0A8J2L410</accession>
<feature type="transmembrane region" description="Helical" evidence="1">
    <location>
        <begin position="82"/>
        <end position="101"/>
    </location>
</feature>
<evidence type="ECO:0000313" key="2">
    <source>
        <dbReference type="EMBL" id="CAG7815163.1"/>
    </source>
</evidence>
<protein>
    <submittedName>
        <fullName evidence="2">Uncharacterized protein</fullName>
    </submittedName>
</protein>
<feature type="transmembrane region" description="Helical" evidence="1">
    <location>
        <begin position="182"/>
        <end position="210"/>
    </location>
</feature>
<name>A0A8J2L410_9HEXA</name>
<evidence type="ECO:0000313" key="3">
    <source>
        <dbReference type="Proteomes" id="UP000708208"/>
    </source>
</evidence>
<keyword evidence="1" id="KW-0472">Membrane</keyword>
<reference evidence="2" key="1">
    <citation type="submission" date="2021-06" db="EMBL/GenBank/DDBJ databases">
        <authorList>
            <person name="Hodson N. C."/>
            <person name="Mongue J. A."/>
            <person name="Jaron S. K."/>
        </authorList>
    </citation>
    <scope>NUCLEOTIDE SEQUENCE</scope>
</reference>
<sequence>MLTRQLMKHNIMAIEIFCKLNMLPIIFDSDNGKTKPQTSQRKLFLWKFLYFLQVLNTLYKIIRLFQSFANSNQICQAEVSFNMILISYYIYTLYNFWGLIYENARENAMLITNITQTFITRGLLHHGGNTYRGLSFHELYLVTFPYSITATAVGSLIVFAKITDAAYMLHAILPPGWNSCKFVIVVSVTAEFILLCQTSAAHFLCSYVMLGYALPHMVHGILDRVDVRLKYL</sequence>
<keyword evidence="1" id="KW-0812">Transmembrane</keyword>
<keyword evidence="1" id="KW-1133">Transmembrane helix</keyword>